<dbReference type="InterPro" id="IPR029063">
    <property type="entry name" value="SAM-dependent_MTases_sf"/>
</dbReference>
<gene>
    <name evidence="2" type="ORF">SAMN05421879_105132</name>
</gene>
<dbReference type="InterPro" id="IPR052356">
    <property type="entry name" value="Thiol_S-MT"/>
</dbReference>
<dbReference type="GO" id="GO:0032259">
    <property type="term" value="P:methylation"/>
    <property type="evidence" value="ECO:0007669"/>
    <property type="project" value="UniProtKB-KW"/>
</dbReference>
<reference evidence="3" key="1">
    <citation type="submission" date="2017-08" db="EMBL/GenBank/DDBJ databases">
        <authorList>
            <person name="Varghese N."/>
            <person name="Submissions S."/>
        </authorList>
    </citation>
    <scope>NUCLEOTIDE SEQUENCE [LARGE SCALE GENOMIC DNA]</scope>
    <source>
        <strain evidence="3">USBA17B2</strain>
    </source>
</reference>
<protein>
    <submittedName>
        <fullName evidence="2">Phosphatidylethanolamine N-methyltransferase /phosphatidyl-N-methylethanolamine N-methyltransferase</fullName>
    </submittedName>
</protein>
<dbReference type="RefSeq" id="WP_097188035.1">
    <property type="nucleotide sequence ID" value="NZ_OBQK01000005.1"/>
</dbReference>
<keyword evidence="2" id="KW-0489">Methyltransferase</keyword>
<dbReference type="AlphaFoldDB" id="A0A285VN91"/>
<dbReference type="PANTHER" id="PTHR45036:SF1">
    <property type="entry name" value="METHYLTRANSFERASE LIKE 7A"/>
    <property type="match status" value="1"/>
</dbReference>
<name>A0A285VN91_9MICO</name>
<dbReference type="InterPro" id="IPR013216">
    <property type="entry name" value="Methyltransf_11"/>
</dbReference>
<dbReference type="GO" id="GO:0008757">
    <property type="term" value="F:S-adenosylmethionine-dependent methyltransferase activity"/>
    <property type="evidence" value="ECO:0007669"/>
    <property type="project" value="InterPro"/>
</dbReference>
<proteinExistence type="predicted"/>
<feature type="domain" description="Methyltransferase type 11" evidence="1">
    <location>
        <begin position="48"/>
        <end position="139"/>
    </location>
</feature>
<dbReference type="PANTHER" id="PTHR45036">
    <property type="entry name" value="METHYLTRANSFERASE LIKE 7B"/>
    <property type="match status" value="1"/>
</dbReference>
<dbReference type="Proteomes" id="UP000219688">
    <property type="component" value="Unassembled WGS sequence"/>
</dbReference>
<dbReference type="SUPFAM" id="SSF53335">
    <property type="entry name" value="S-adenosyl-L-methionine-dependent methyltransferases"/>
    <property type="match status" value="1"/>
</dbReference>
<sequence>MARTEQIIARWDRLAQHYDRRGAPVERRLLASSRPWVASRAHGDVLEGAVGTGLNLPHYGPDARLTATDLSEGMLEQARARAVEMGREVELVRADLMDLPFADGRFDAVVCTFALCEVADERVAVRELVRVLRPGGSLLLADHVVATARWLRAVQTAVEAVSVPTHGEHLRRRPRLTVETAGLTVVESERSRRGLIERLHARTPG</sequence>
<keyword evidence="2" id="KW-0808">Transferase</keyword>
<evidence type="ECO:0000313" key="2">
    <source>
        <dbReference type="EMBL" id="SOC55535.1"/>
    </source>
</evidence>
<evidence type="ECO:0000313" key="3">
    <source>
        <dbReference type="Proteomes" id="UP000219688"/>
    </source>
</evidence>
<keyword evidence="3" id="KW-1185">Reference proteome</keyword>
<dbReference type="Gene3D" id="3.40.50.150">
    <property type="entry name" value="Vaccinia Virus protein VP39"/>
    <property type="match status" value="1"/>
</dbReference>
<evidence type="ECO:0000259" key="1">
    <source>
        <dbReference type="Pfam" id="PF08241"/>
    </source>
</evidence>
<organism evidence="2 3">
    <name type="scientific">Ornithinimicrobium cerasi</name>
    <dbReference type="NCBI Taxonomy" id="2248773"/>
    <lineage>
        <taxon>Bacteria</taxon>
        <taxon>Bacillati</taxon>
        <taxon>Actinomycetota</taxon>
        <taxon>Actinomycetes</taxon>
        <taxon>Micrococcales</taxon>
        <taxon>Ornithinimicrobiaceae</taxon>
        <taxon>Ornithinimicrobium</taxon>
    </lineage>
</organism>
<dbReference type="Pfam" id="PF08241">
    <property type="entry name" value="Methyltransf_11"/>
    <property type="match status" value="1"/>
</dbReference>
<accession>A0A285VN91</accession>
<dbReference type="CDD" id="cd02440">
    <property type="entry name" value="AdoMet_MTases"/>
    <property type="match status" value="1"/>
</dbReference>
<dbReference type="EMBL" id="OBQK01000005">
    <property type="protein sequence ID" value="SOC55535.1"/>
    <property type="molecule type" value="Genomic_DNA"/>
</dbReference>